<protein>
    <submittedName>
        <fullName evidence="1">Uncharacterized protein</fullName>
    </submittedName>
</protein>
<name>A0ABQ8ZQ22_9ROSI</name>
<sequence>MGIPCSLDSSYFTMMSFEQQHKQKENMHGWWWLTLFDVRLMVPLFGKVHVYFPSLQCPFAFYFLGF</sequence>
<comment type="caution">
    <text evidence="1">The sequence shown here is derived from an EMBL/GenBank/DDBJ whole genome shotgun (WGS) entry which is preliminary data.</text>
</comment>
<keyword evidence="2" id="KW-1185">Reference proteome</keyword>
<accession>A0ABQ8ZQ22</accession>
<organism evidence="1 2">
    <name type="scientific">Salix suchowensis</name>
    <dbReference type="NCBI Taxonomy" id="1278906"/>
    <lineage>
        <taxon>Eukaryota</taxon>
        <taxon>Viridiplantae</taxon>
        <taxon>Streptophyta</taxon>
        <taxon>Embryophyta</taxon>
        <taxon>Tracheophyta</taxon>
        <taxon>Spermatophyta</taxon>
        <taxon>Magnoliopsida</taxon>
        <taxon>eudicotyledons</taxon>
        <taxon>Gunneridae</taxon>
        <taxon>Pentapetalae</taxon>
        <taxon>rosids</taxon>
        <taxon>fabids</taxon>
        <taxon>Malpighiales</taxon>
        <taxon>Salicaceae</taxon>
        <taxon>Saliceae</taxon>
        <taxon>Salix</taxon>
    </lineage>
</organism>
<evidence type="ECO:0000313" key="1">
    <source>
        <dbReference type="EMBL" id="KAJ6303804.1"/>
    </source>
</evidence>
<dbReference type="Proteomes" id="UP001141253">
    <property type="component" value="Chromosome 16"/>
</dbReference>
<reference evidence="1" key="1">
    <citation type="submission" date="2022-10" db="EMBL/GenBank/DDBJ databases">
        <authorList>
            <person name="Hyden B.L."/>
            <person name="Feng K."/>
            <person name="Yates T."/>
            <person name="Jawdy S."/>
            <person name="Smart L.B."/>
            <person name="Muchero W."/>
        </authorList>
    </citation>
    <scope>NUCLEOTIDE SEQUENCE</scope>
    <source>
        <tissue evidence="1">Shoot tip</tissue>
    </source>
</reference>
<gene>
    <name evidence="1" type="ORF">OIU77_017642</name>
</gene>
<evidence type="ECO:0000313" key="2">
    <source>
        <dbReference type="Proteomes" id="UP001141253"/>
    </source>
</evidence>
<proteinExistence type="predicted"/>
<dbReference type="EMBL" id="JAPFFI010000027">
    <property type="protein sequence ID" value="KAJ6303804.1"/>
    <property type="molecule type" value="Genomic_DNA"/>
</dbReference>
<reference evidence="1" key="2">
    <citation type="journal article" date="2023" name="Int. J. Mol. Sci.">
        <title>De Novo Assembly and Annotation of 11 Diverse Shrub Willow (Salix) Genomes Reveals Novel Gene Organization in Sex-Linked Regions.</title>
        <authorList>
            <person name="Hyden B."/>
            <person name="Feng K."/>
            <person name="Yates T.B."/>
            <person name="Jawdy S."/>
            <person name="Cereghino C."/>
            <person name="Smart L.B."/>
            <person name="Muchero W."/>
        </authorList>
    </citation>
    <scope>NUCLEOTIDE SEQUENCE</scope>
    <source>
        <tissue evidence="1">Shoot tip</tissue>
    </source>
</reference>